<sequence length="648" mass="70774">MNDTLTHRPVTSKARGVCKYYTTSRGCFAGNSCKFLHTPESAVDPSGSTPAALTPFDRAKRCRYYAEGFCRRGDKCWFLHVVDKEPVTEGSSDSEDDEACSICFEKPTTYGLLGGCSHIFCIDCIRKWRDPAGKGSDTTNIKKCPMCRAACRYIIPSSRFFKDGQEEKAQSVQRYKDTMGKVPCKHFAASKEKHPTKPPLCPFGNECFYQHLNEDGTPHVFSSGISASMRTWKRRMGGHTRPGEIFDGTSPFLDFLPPEGSEEEIQAINMAGSIAMNMFDQMVHEMLETNRSAGRGRGRGGRGRARSRRAVNLNEARIEMVAGAVSAIRAQLQRIETSRNSDTVRPVVVPGTLAPASDWDLAADGEGFDGGWGWNDLTPEANPAGNVDLMGRLELLVRPANILSESSFIQCNWQADHMLGTLARGGHDDESPPPPLEPIERGDTLPPPLEPTETTEAPPPPLIPIETSQDDEDELPALESVSNSSDEGVDSDEDSDDDPSEHVSRAERVFDFAFNFLRGTPHTRFPPHTSTQPPFAAGASSRFSTTVVGRGQTTVDEEDSDSESSNEANDESEEEEHHDVGVNAAHEEPAQSVPAAEPPFVTDGRGRVVWSNKNAVEATPGASSEPSASEETSTGSRSLFGRMLDAFF</sequence>
<dbReference type="InterPro" id="IPR017907">
    <property type="entry name" value="Znf_RING_CS"/>
</dbReference>
<feature type="domain" description="C3H1-type" evidence="8">
    <location>
        <begin position="178"/>
        <end position="214"/>
    </location>
</feature>
<organism evidence="9 10">
    <name type="scientific">Asterophora parasitica</name>
    <dbReference type="NCBI Taxonomy" id="117018"/>
    <lineage>
        <taxon>Eukaryota</taxon>
        <taxon>Fungi</taxon>
        <taxon>Dikarya</taxon>
        <taxon>Basidiomycota</taxon>
        <taxon>Agaricomycotina</taxon>
        <taxon>Agaricomycetes</taxon>
        <taxon>Agaricomycetidae</taxon>
        <taxon>Agaricales</taxon>
        <taxon>Tricholomatineae</taxon>
        <taxon>Lyophyllaceae</taxon>
        <taxon>Asterophora</taxon>
    </lineage>
</organism>
<dbReference type="InterPro" id="IPR036855">
    <property type="entry name" value="Znf_CCCH_sf"/>
</dbReference>
<dbReference type="PROSITE" id="PS00518">
    <property type="entry name" value="ZF_RING_1"/>
    <property type="match status" value="1"/>
</dbReference>
<dbReference type="SMART" id="SM00184">
    <property type="entry name" value="RING"/>
    <property type="match status" value="1"/>
</dbReference>
<evidence type="ECO:0000256" key="6">
    <source>
        <dbReference type="SAM" id="MobiDB-lite"/>
    </source>
</evidence>
<evidence type="ECO:0000256" key="3">
    <source>
        <dbReference type="ARBA" id="ARBA00022771"/>
    </source>
</evidence>
<feature type="zinc finger region" description="C3H1-type" evidence="5">
    <location>
        <begin position="178"/>
        <end position="214"/>
    </location>
</feature>
<dbReference type="SUPFAM" id="SSF57850">
    <property type="entry name" value="RING/U-box"/>
    <property type="match status" value="1"/>
</dbReference>
<evidence type="ECO:0000259" key="8">
    <source>
        <dbReference type="PROSITE" id="PS50103"/>
    </source>
</evidence>
<accession>A0A9P7G3C5</accession>
<feature type="region of interest" description="Disordered" evidence="6">
    <location>
        <begin position="480"/>
        <end position="503"/>
    </location>
</feature>
<dbReference type="PANTHER" id="PTHR11224:SF10">
    <property type="entry name" value="IP09428P-RELATED"/>
    <property type="match status" value="1"/>
</dbReference>
<feature type="zinc finger region" description="C3H1-type" evidence="5">
    <location>
        <begin position="56"/>
        <end position="83"/>
    </location>
</feature>
<evidence type="ECO:0000256" key="1">
    <source>
        <dbReference type="ARBA" id="ARBA00022679"/>
    </source>
</evidence>
<dbReference type="GO" id="GO:0000209">
    <property type="term" value="P:protein polyubiquitination"/>
    <property type="evidence" value="ECO:0007669"/>
    <property type="project" value="InterPro"/>
</dbReference>
<dbReference type="InterPro" id="IPR013083">
    <property type="entry name" value="Znf_RING/FYVE/PHD"/>
</dbReference>
<keyword evidence="2 5" id="KW-0479">Metal-binding</keyword>
<protein>
    <recommendedName>
        <fullName evidence="11">RING-type E3 ubiquitin transferase</fullName>
    </recommendedName>
</protein>
<dbReference type="SMART" id="SM00356">
    <property type="entry name" value="ZnF_C3H1"/>
    <property type="match status" value="3"/>
</dbReference>
<dbReference type="AlphaFoldDB" id="A0A9P7G3C5"/>
<comment type="caution">
    <text evidence="9">The sequence shown here is derived from an EMBL/GenBank/DDBJ whole genome shotgun (WGS) entry which is preliminary data.</text>
</comment>
<feature type="domain" description="C3H1-type" evidence="8">
    <location>
        <begin position="12"/>
        <end position="40"/>
    </location>
</feature>
<feature type="compositionally biased region" description="Polar residues" evidence="6">
    <location>
        <begin position="541"/>
        <end position="554"/>
    </location>
</feature>
<keyword evidence="10" id="KW-1185">Reference proteome</keyword>
<feature type="region of interest" description="Disordered" evidence="6">
    <location>
        <begin position="521"/>
        <end position="640"/>
    </location>
</feature>
<feature type="domain" description="RING-type" evidence="7">
    <location>
        <begin position="100"/>
        <end position="148"/>
    </location>
</feature>
<dbReference type="OrthoDB" id="250836at2759"/>
<dbReference type="SUPFAM" id="SSF90229">
    <property type="entry name" value="CCCH zinc finger"/>
    <property type="match status" value="2"/>
</dbReference>
<feature type="compositionally biased region" description="Acidic residues" evidence="6">
    <location>
        <begin position="555"/>
        <end position="574"/>
    </location>
</feature>
<evidence type="ECO:0000256" key="4">
    <source>
        <dbReference type="ARBA" id="ARBA00022833"/>
    </source>
</evidence>
<evidence type="ECO:0008006" key="11">
    <source>
        <dbReference type="Google" id="ProtNLM"/>
    </source>
</evidence>
<evidence type="ECO:0000313" key="10">
    <source>
        <dbReference type="Proteomes" id="UP000775547"/>
    </source>
</evidence>
<feature type="zinc finger region" description="C3H1-type" evidence="5">
    <location>
        <begin position="12"/>
        <end position="40"/>
    </location>
</feature>
<dbReference type="PANTHER" id="PTHR11224">
    <property type="entry name" value="MAKORIN-RELATED"/>
    <property type="match status" value="1"/>
</dbReference>
<dbReference type="Pfam" id="PF00642">
    <property type="entry name" value="zf-CCCH"/>
    <property type="match status" value="1"/>
</dbReference>
<feature type="compositionally biased region" description="Basic and acidic residues" evidence="6">
    <location>
        <begin position="575"/>
        <end position="589"/>
    </location>
</feature>
<dbReference type="InterPro" id="IPR000571">
    <property type="entry name" value="Znf_CCCH"/>
</dbReference>
<keyword evidence="4 5" id="KW-0862">Zinc</keyword>
<dbReference type="Pfam" id="PF00097">
    <property type="entry name" value="zf-C3HC4"/>
    <property type="match status" value="1"/>
</dbReference>
<feature type="compositionally biased region" description="Acidic residues" evidence="6">
    <location>
        <begin position="487"/>
        <end position="499"/>
    </location>
</feature>
<dbReference type="GO" id="GO:0061630">
    <property type="term" value="F:ubiquitin protein ligase activity"/>
    <property type="evidence" value="ECO:0007669"/>
    <property type="project" value="InterPro"/>
</dbReference>
<evidence type="ECO:0000313" key="9">
    <source>
        <dbReference type="EMBL" id="KAG5643104.1"/>
    </source>
</evidence>
<reference evidence="9" key="1">
    <citation type="submission" date="2020-07" db="EMBL/GenBank/DDBJ databases">
        <authorList>
            <person name="Nieuwenhuis M."/>
            <person name="Van De Peppel L.J.J."/>
        </authorList>
    </citation>
    <scope>NUCLEOTIDE SEQUENCE</scope>
    <source>
        <strain evidence="9">AP01</strain>
        <tissue evidence="9">Mycelium</tissue>
    </source>
</reference>
<evidence type="ECO:0000259" key="7">
    <source>
        <dbReference type="PROSITE" id="PS50089"/>
    </source>
</evidence>
<dbReference type="GO" id="GO:0008270">
    <property type="term" value="F:zinc ion binding"/>
    <property type="evidence" value="ECO:0007669"/>
    <property type="project" value="UniProtKB-KW"/>
</dbReference>
<dbReference type="InterPro" id="IPR018957">
    <property type="entry name" value="Znf_C3HC4_RING-type"/>
</dbReference>
<dbReference type="Gene3D" id="3.30.1370.210">
    <property type="match status" value="1"/>
</dbReference>
<proteinExistence type="predicted"/>
<dbReference type="PROSITE" id="PS50089">
    <property type="entry name" value="ZF_RING_2"/>
    <property type="match status" value="1"/>
</dbReference>
<gene>
    <name evidence="9" type="ORF">DXG03_001568</name>
</gene>
<feature type="domain" description="C3H1-type" evidence="8">
    <location>
        <begin position="56"/>
        <end position="83"/>
    </location>
</feature>
<dbReference type="Gene3D" id="3.30.40.10">
    <property type="entry name" value="Zinc/RING finger domain, C3HC4 (zinc finger)"/>
    <property type="match status" value="1"/>
</dbReference>
<dbReference type="PROSITE" id="PS50103">
    <property type="entry name" value="ZF_C3H1"/>
    <property type="match status" value="3"/>
</dbReference>
<dbReference type="InterPro" id="IPR045072">
    <property type="entry name" value="MKRN-like"/>
</dbReference>
<reference evidence="9" key="2">
    <citation type="submission" date="2021-10" db="EMBL/GenBank/DDBJ databases">
        <title>Phylogenomics reveals ancestral predisposition of the termite-cultivated fungus Termitomyces towards a domesticated lifestyle.</title>
        <authorList>
            <person name="Auxier B."/>
            <person name="Grum-Grzhimaylo A."/>
            <person name="Cardenas M.E."/>
            <person name="Lodge J.D."/>
            <person name="Laessoe T."/>
            <person name="Pedersen O."/>
            <person name="Smith M.E."/>
            <person name="Kuyper T.W."/>
            <person name="Franco-Molano E.A."/>
            <person name="Baroni T.J."/>
            <person name="Aanen D.K."/>
        </authorList>
    </citation>
    <scope>NUCLEOTIDE SEQUENCE</scope>
    <source>
        <strain evidence="9">AP01</strain>
        <tissue evidence="9">Mycelium</tissue>
    </source>
</reference>
<dbReference type="Proteomes" id="UP000775547">
    <property type="component" value="Unassembled WGS sequence"/>
</dbReference>
<evidence type="ECO:0000256" key="2">
    <source>
        <dbReference type="ARBA" id="ARBA00022723"/>
    </source>
</evidence>
<dbReference type="EMBL" id="JABCKV010000134">
    <property type="protein sequence ID" value="KAG5643104.1"/>
    <property type="molecule type" value="Genomic_DNA"/>
</dbReference>
<feature type="region of interest" description="Disordered" evidence="6">
    <location>
        <begin position="422"/>
        <end position="468"/>
    </location>
</feature>
<keyword evidence="1" id="KW-0808">Transferase</keyword>
<keyword evidence="3 5" id="KW-0863">Zinc-finger</keyword>
<name>A0A9P7G3C5_9AGAR</name>
<feature type="compositionally biased region" description="Low complexity" evidence="6">
    <location>
        <begin position="617"/>
        <end position="636"/>
    </location>
</feature>
<evidence type="ECO:0000256" key="5">
    <source>
        <dbReference type="PROSITE-ProRule" id="PRU00723"/>
    </source>
</evidence>
<dbReference type="InterPro" id="IPR001841">
    <property type="entry name" value="Znf_RING"/>
</dbReference>